<accession>A0A8D0FLK0</accession>
<dbReference type="Proteomes" id="UP000694551">
    <property type="component" value="Unplaced"/>
</dbReference>
<dbReference type="GO" id="GO:0016491">
    <property type="term" value="F:oxidoreductase activity"/>
    <property type="evidence" value="ECO:0007669"/>
    <property type="project" value="InterPro"/>
</dbReference>
<evidence type="ECO:0000259" key="2">
    <source>
        <dbReference type="Pfam" id="PF00248"/>
    </source>
</evidence>
<evidence type="ECO:0000313" key="3">
    <source>
        <dbReference type="Ensembl" id="ENSSOCP00000017550.1"/>
    </source>
</evidence>
<dbReference type="AlphaFoldDB" id="A0A8D0FLK0"/>
<feature type="domain" description="NADP-dependent oxidoreductase" evidence="2">
    <location>
        <begin position="22"/>
        <end position="77"/>
    </location>
</feature>
<protein>
    <recommendedName>
        <fullName evidence="2">NADP-dependent oxidoreductase domain-containing protein</fullName>
    </recommendedName>
</protein>
<proteinExistence type="inferred from homology"/>
<comment type="similarity">
    <text evidence="1">Belongs to the aldo/keto reductase family.</text>
</comment>
<reference evidence="3" key="2">
    <citation type="submission" date="2025-09" db="UniProtKB">
        <authorList>
            <consortium name="Ensembl"/>
        </authorList>
    </citation>
    <scope>IDENTIFICATION</scope>
</reference>
<dbReference type="InterPro" id="IPR036812">
    <property type="entry name" value="NAD(P)_OxRdtase_dom_sf"/>
</dbReference>
<dbReference type="InterPro" id="IPR018170">
    <property type="entry name" value="Aldo/ket_reductase_CS"/>
</dbReference>
<dbReference type="Gene3D" id="3.20.20.100">
    <property type="entry name" value="NADP-dependent oxidoreductase domain"/>
    <property type="match status" value="1"/>
</dbReference>
<name>A0A8D0FLK0_STROC</name>
<dbReference type="PANTHER" id="PTHR11732">
    <property type="entry name" value="ALDO/KETO REDUCTASE"/>
    <property type="match status" value="1"/>
</dbReference>
<organism evidence="3 4">
    <name type="scientific">Strix occidentalis caurina</name>
    <name type="common">northern spotted owl</name>
    <dbReference type="NCBI Taxonomy" id="311401"/>
    <lineage>
        <taxon>Eukaryota</taxon>
        <taxon>Metazoa</taxon>
        <taxon>Chordata</taxon>
        <taxon>Craniata</taxon>
        <taxon>Vertebrata</taxon>
        <taxon>Euteleostomi</taxon>
        <taxon>Archelosauria</taxon>
        <taxon>Archosauria</taxon>
        <taxon>Dinosauria</taxon>
        <taxon>Saurischia</taxon>
        <taxon>Theropoda</taxon>
        <taxon>Coelurosauria</taxon>
        <taxon>Aves</taxon>
        <taxon>Neognathae</taxon>
        <taxon>Neoaves</taxon>
        <taxon>Telluraves</taxon>
        <taxon>Strigiformes</taxon>
        <taxon>Strigidae</taxon>
        <taxon>Strix</taxon>
    </lineage>
</organism>
<dbReference type="InterPro" id="IPR023210">
    <property type="entry name" value="NADP_OxRdtase_dom"/>
</dbReference>
<reference evidence="3" key="1">
    <citation type="submission" date="2025-08" db="UniProtKB">
        <authorList>
            <consortium name="Ensembl"/>
        </authorList>
    </citation>
    <scope>IDENTIFICATION</scope>
</reference>
<evidence type="ECO:0000313" key="4">
    <source>
        <dbReference type="Proteomes" id="UP000694551"/>
    </source>
</evidence>
<sequence length="98" mass="11197">MTVLKKQTYYEVQQRWVNISTPKGSCLESVKIAIDTGYRHIDGAFVYYNEHEVGQAIREKIAEGKIKREDIFYCGKVRRSLDLLLSAGITVVLSLKLC</sequence>
<dbReference type="InterPro" id="IPR020471">
    <property type="entry name" value="AKR"/>
</dbReference>
<dbReference type="Pfam" id="PF00248">
    <property type="entry name" value="Aldo_ket_red"/>
    <property type="match status" value="1"/>
</dbReference>
<dbReference type="PROSITE" id="PS00798">
    <property type="entry name" value="ALDOKETO_REDUCTASE_1"/>
    <property type="match status" value="1"/>
</dbReference>
<dbReference type="SUPFAM" id="SSF51430">
    <property type="entry name" value="NAD(P)-linked oxidoreductase"/>
    <property type="match status" value="1"/>
</dbReference>
<dbReference type="Ensembl" id="ENSSOCT00000017998.1">
    <property type="protein sequence ID" value="ENSSOCP00000017550.1"/>
    <property type="gene ID" value="ENSSOCG00000013197.1"/>
</dbReference>
<evidence type="ECO:0000256" key="1">
    <source>
        <dbReference type="ARBA" id="ARBA00007905"/>
    </source>
</evidence>
<keyword evidence="4" id="KW-1185">Reference proteome</keyword>